<comment type="similarity">
    <text evidence="3">Belongs to the TPX2 family.</text>
</comment>
<feature type="region of interest" description="Disordered" evidence="7">
    <location>
        <begin position="290"/>
        <end position="309"/>
    </location>
</feature>
<sequence length="555" mass="64336">MSRIMGESFDNFNAPQFFDFSKNSTEHDGVDGYFEMDHESKKDPLEMESADSSSSTLVPEYSQNGNHYFRRSMSVGDINYLRALDTREPQMISEDIECTLQPALTNLRKMGSYASLNGLGQKTKENKAGLSRSSKTISRESIDRLAQPKRRQFSSNQELNRNNYMPVAEYLNKLQNSTPERFRRKPKQDDAFKFHPKLKTTIPQSPHLISTKRNRPTNVLSQDQQEKQDFEEAQKFKIKAHPVNKRILNGPMKPAVQVQKKPSTIPRPFKLTAPLKKVPDSPKKEYEFHANPVPKSLHEPPKPKTHRLPVTEPQTPKFMKHLAKEPVKPQPVEEEPAVRPRSTTILPFSFEMRDMCLRQKRQKLIEKVLEEEKKAREFHARPVPKAILNASKNINSTMKHGSFQRSESQRSLTGSDKSKSSENITCQFKARPATVLVKEPFIPKKMDKPLTEIQKFNLNTEIRAKNREVFDHIVKEKEDQLAMHKMMEEMRRIQAEEEERARLRKMTLYKAQPVKKYKEITIQPSGKVTEPVSPTFLTDKFHPKSHHDNNKENIQ</sequence>
<protein>
    <recommendedName>
        <fullName evidence="12">Targeting protein for Xklp2 homolog</fullName>
    </recommendedName>
</protein>
<evidence type="ECO:0000256" key="6">
    <source>
        <dbReference type="ARBA" id="ARBA00023242"/>
    </source>
</evidence>
<keyword evidence="6" id="KW-0539">Nucleus</keyword>
<feature type="compositionally biased region" description="Basic and acidic residues" evidence="7">
    <location>
        <begin position="29"/>
        <end position="45"/>
    </location>
</feature>
<dbReference type="AlphaFoldDB" id="A0A9P0GSW6"/>
<dbReference type="InterPro" id="IPR009675">
    <property type="entry name" value="TPX2_fam"/>
</dbReference>
<evidence type="ECO:0000256" key="7">
    <source>
        <dbReference type="SAM" id="MobiDB-lite"/>
    </source>
</evidence>
<dbReference type="OrthoDB" id="1684416at2759"/>
<evidence type="ECO:0000313" key="10">
    <source>
        <dbReference type="EMBL" id="CAH1179910.1"/>
    </source>
</evidence>
<feature type="region of interest" description="Disordered" evidence="7">
    <location>
        <begin position="399"/>
        <end position="425"/>
    </location>
</feature>
<keyword evidence="5" id="KW-0206">Cytoskeleton</keyword>
<organism evidence="10 11">
    <name type="scientific">Phaedon cochleariae</name>
    <name type="common">Mustard beetle</name>
    <dbReference type="NCBI Taxonomy" id="80249"/>
    <lineage>
        <taxon>Eukaryota</taxon>
        <taxon>Metazoa</taxon>
        <taxon>Ecdysozoa</taxon>
        <taxon>Arthropoda</taxon>
        <taxon>Hexapoda</taxon>
        <taxon>Insecta</taxon>
        <taxon>Pterygota</taxon>
        <taxon>Neoptera</taxon>
        <taxon>Endopterygota</taxon>
        <taxon>Coleoptera</taxon>
        <taxon>Polyphaga</taxon>
        <taxon>Cucujiformia</taxon>
        <taxon>Chrysomeloidea</taxon>
        <taxon>Chrysomelidae</taxon>
        <taxon>Chrysomelinae</taxon>
        <taxon>Chrysomelini</taxon>
        <taxon>Phaedon</taxon>
    </lineage>
</organism>
<evidence type="ECO:0000313" key="11">
    <source>
        <dbReference type="Proteomes" id="UP001153737"/>
    </source>
</evidence>
<dbReference type="Pfam" id="PF06886">
    <property type="entry name" value="TPX2"/>
    <property type="match status" value="1"/>
</dbReference>
<dbReference type="EMBL" id="OU896714">
    <property type="protein sequence ID" value="CAH1179910.1"/>
    <property type="molecule type" value="Genomic_DNA"/>
</dbReference>
<dbReference type="GO" id="GO:0005819">
    <property type="term" value="C:spindle"/>
    <property type="evidence" value="ECO:0007669"/>
    <property type="project" value="UniProtKB-SubCell"/>
</dbReference>
<feature type="domain" description="TPX2 central" evidence="9">
    <location>
        <begin position="198"/>
        <end position="393"/>
    </location>
</feature>
<dbReference type="InterPro" id="IPR027329">
    <property type="entry name" value="TPX2_C"/>
</dbReference>
<feature type="region of interest" description="Disordered" evidence="7">
    <location>
        <begin position="29"/>
        <end position="58"/>
    </location>
</feature>
<evidence type="ECO:0000256" key="3">
    <source>
        <dbReference type="ARBA" id="ARBA00005885"/>
    </source>
</evidence>
<evidence type="ECO:0000259" key="9">
    <source>
        <dbReference type="Pfam" id="PF12214"/>
    </source>
</evidence>
<gene>
    <name evidence="10" type="ORF">PHAECO_LOCUS11762</name>
</gene>
<dbReference type="PANTHER" id="PTHR14326">
    <property type="entry name" value="TARGETING PROTEIN FOR XKLP2"/>
    <property type="match status" value="1"/>
</dbReference>
<evidence type="ECO:0000256" key="1">
    <source>
        <dbReference type="ARBA" id="ARBA00004123"/>
    </source>
</evidence>
<dbReference type="Pfam" id="PF12214">
    <property type="entry name" value="TPX2_importin"/>
    <property type="match status" value="1"/>
</dbReference>
<keyword evidence="4" id="KW-0963">Cytoplasm</keyword>
<reference evidence="10" key="1">
    <citation type="submission" date="2022-01" db="EMBL/GenBank/DDBJ databases">
        <authorList>
            <person name="King R."/>
        </authorList>
    </citation>
    <scope>NUCLEOTIDE SEQUENCE</scope>
</reference>
<evidence type="ECO:0000259" key="8">
    <source>
        <dbReference type="Pfam" id="PF06886"/>
    </source>
</evidence>
<dbReference type="InterPro" id="IPR027330">
    <property type="entry name" value="TPX2_central_dom"/>
</dbReference>
<evidence type="ECO:0000256" key="2">
    <source>
        <dbReference type="ARBA" id="ARBA00004186"/>
    </source>
</evidence>
<comment type="subcellular location">
    <subcellularLocation>
        <location evidence="2">Cytoplasm</location>
        <location evidence="2">Cytoskeleton</location>
        <location evidence="2">Spindle</location>
    </subcellularLocation>
    <subcellularLocation>
        <location evidence="1">Nucleus</location>
    </subcellularLocation>
</comment>
<evidence type="ECO:0000256" key="4">
    <source>
        <dbReference type="ARBA" id="ARBA00022490"/>
    </source>
</evidence>
<keyword evidence="11" id="KW-1185">Reference proteome</keyword>
<name>A0A9P0GSW6_PHACE</name>
<dbReference type="GO" id="GO:0060236">
    <property type="term" value="P:regulation of mitotic spindle organization"/>
    <property type="evidence" value="ECO:0007669"/>
    <property type="project" value="InterPro"/>
</dbReference>
<dbReference type="GO" id="GO:0005634">
    <property type="term" value="C:nucleus"/>
    <property type="evidence" value="ECO:0007669"/>
    <property type="project" value="UniProtKB-SubCell"/>
</dbReference>
<accession>A0A9P0GSW6</accession>
<dbReference type="Proteomes" id="UP001153737">
    <property type="component" value="Chromosome 8"/>
</dbReference>
<reference evidence="10" key="2">
    <citation type="submission" date="2022-10" db="EMBL/GenBank/DDBJ databases">
        <authorList>
            <consortium name="ENA_rothamsted_submissions"/>
            <consortium name="culmorum"/>
            <person name="King R."/>
        </authorList>
    </citation>
    <scope>NUCLEOTIDE SEQUENCE</scope>
</reference>
<evidence type="ECO:0008006" key="12">
    <source>
        <dbReference type="Google" id="ProtNLM"/>
    </source>
</evidence>
<proteinExistence type="inferred from homology"/>
<feature type="region of interest" description="Disordered" evidence="7">
    <location>
        <begin position="525"/>
        <end position="555"/>
    </location>
</feature>
<dbReference type="PANTHER" id="PTHR14326:SF44">
    <property type="entry name" value="TARGETING PROTEIN FOR XKLP2"/>
    <property type="match status" value="1"/>
</dbReference>
<evidence type="ECO:0000256" key="5">
    <source>
        <dbReference type="ARBA" id="ARBA00023212"/>
    </source>
</evidence>
<dbReference type="GO" id="GO:0005874">
    <property type="term" value="C:microtubule"/>
    <property type="evidence" value="ECO:0007669"/>
    <property type="project" value="InterPro"/>
</dbReference>
<feature type="domain" description="TPX2 C-terminal" evidence="8">
    <location>
        <begin position="456"/>
        <end position="527"/>
    </location>
</feature>
<feature type="region of interest" description="Disordered" evidence="7">
    <location>
        <begin position="124"/>
        <end position="159"/>
    </location>
</feature>
<feature type="compositionally biased region" description="Basic and acidic residues" evidence="7">
    <location>
        <begin position="539"/>
        <end position="555"/>
    </location>
</feature>